<comment type="cofactor">
    <cofactor evidence="1">
        <name>heme</name>
        <dbReference type="ChEBI" id="CHEBI:30413"/>
    </cofactor>
</comment>
<reference evidence="8 9" key="1">
    <citation type="submission" date="2015-01" db="EMBL/GenBank/DDBJ databases">
        <title>The Genome Sequence of Exophiala xenobiotica CBS118157.</title>
        <authorList>
            <consortium name="The Broad Institute Genomics Platform"/>
            <person name="Cuomo C."/>
            <person name="de Hoog S."/>
            <person name="Gorbushina A."/>
            <person name="Stielow B."/>
            <person name="Teixiera M."/>
            <person name="Abouelleil A."/>
            <person name="Chapman S.B."/>
            <person name="Priest M."/>
            <person name="Young S.K."/>
            <person name="Wortman J."/>
            <person name="Nusbaum C."/>
            <person name="Birren B."/>
        </authorList>
    </citation>
    <scope>NUCLEOTIDE SEQUENCE [LARGE SCALE GENOMIC DNA]</scope>
    <source>
        <strain evidence="8 9">CBS 118157</strain>
    </source>
</reference>
<dbReference type="HOGENOM" id="CLU_001570_2_1_1"/>
<comment type="similarity">
    <text evidence="2">Belongs to the cytochrome P450 family.</text>
</comment>
<evidence type="ECO:0008006" key="10">
    <source>
        <dbReference type="Google" id="ProtNLM"/>
    </source>
</evidence>
<evidence type="ECO:0000256" key="6">
    <source>
        <dbReference type="ARBA" id="ARBA00023033"/>
    </source>
</evidence>
<keyword evidence="7" id="KW-0812">Transmembrane</keyword>
<keyword evidence="6" id="KW-0503">Monooxygenase</keyword>
<evidence type="ECO:0000256" key="1">
    <source>
        <dbReference type="ARBA" id="ARBA00001971"/>
    </source>
</evidence>
<dbReference type="STRING" id="348802.A0A0D2C4V8"/>
<gene>
    <name evidence="8" type="ORF">PV05_00180</name>
</gene>
<accession>A0A0D2C4V8</accession>
<name>A0A0D2C4V8_9EURO</name>
<dbReference type="EMBL" id="KN847317">
    <property type="protein sequence ID" value="KIW59921.1"/>
    <property type="molecule type" value="Genomic_DNA"/>
</dbReference>
<dbReference type="GO" id="GO:0004497">
    <property type="term" value="F:monooxygenase activity"/>
    <property type="evidence" value="ECO:0007669"/>
    <property type="project" value="UniProtKB-KW"/>
</dbReference>
<dbReference type="GO" id="GO:0020037">
    <property type="term" value="F:heme binding"/>
    <property type="evidence" value="ECO:0007669"/>
    <property type="project" value="InterPro"/>
</dbReference>
<dbReference type="PRINTS" id="PR00463">
    <property type="entry name" value="EP450I"/>
</dbReference>
<dbReference type="Pfam" id="PF00067">
    <property type="entry name" value="p450"/>
    <property type="match status" value="1"/>
</dbReference>
<evidence type="ECO:0000313" key="8">
    <source>
        <dbReference type="EMBL" id="KIW59921.1"/>
    </source>
</evidence>
<sequence>MSVLVSFQPGHAVILLVIVVAIPLISRLVRKSKYRYPPGPKGIPVFGNLFQLPPKYPSAQLMEWGKQYGDLYVQLQPYSTCRGLIIDFEAGVDGDFRFTVQLGARRWVFLNSMETARELLDRRGRLYIGRPEFPVTQDILSGGNRIVMMTHTERWRNLRKIMHQLLMASNSETYKPFQDVESRALVWQYLKEPDKFYEHGARFANSGICCFHQSCLWLTIDAAVIFSVVFGRRTSMRDQNVQLLFSTIEDFLGSQASPSTSLVEQFPWLVKLIPRPLQWFRPEAERIYKKTLGVYAAFLDDLEQRIKDGQDPKCFARDMTELANKYGFDDAQKYFCAGSIIEAGSDTTRNQINILLAAAAKFPAWVVTAQSQLDEVCGKASRLPSFEDWDQLPYIVAVIKESLRWRPNMTGSGTPRALIEDDTYGGFVFEKGTTFSYNHFAISHNEKEFPRNEVFLPERFLNADLQDMLKGHLGFGAGPDASGLIAHRTADCTQRILPKNLNQPTHTNETYFAFMCAGAAFVKSLKFALDDDPMVDEVARKVMLHMSSDGETVAGPYNNEYFIVLSMTEDGTKIKEITEFLDSRTFLWVTEAIQKVIKESQEQA</sequence>
<evidence type="ECO:0000313" key="9">
    <source>
        <dbReference type="Proteomes" id="UP000054342"/>
    </source>
</evidence>
<dbReference type="PANTHER" id="PTHR46300">
    <property type="entry name" value="P450, PUTATIVE (EUROFUNG)-RELATED-RELATED"/>
    <property type="match status" value="1"/>
</dbReference>
<dbReference type="RefSeq" id="XP_013320505.1">
    <property type="nucleotide sequence ID" value="XM_013465051.1"/>
</dbReference>
<evidence type="ECO:0000256" key="7">
    <source>
        <dbReference type="SAM" id="Phobius"/>
    </source>
</evidence>
<dbReference type="OrthoDB" id="1103324at2759"/>
<keyword evidence="5" id="KW-0408">Iron</keyword>
<keyword evidence="7" id="KW-0472">Membrane</keyword>
<keyword evidence="7" id="KW-1133">Transmembrane helix</keyword>
<keyword evidence="9" id="KW-1185">Reference proteome</keyword>
<dbReference type="AlphaFoldDB" id="A0A0D2C4V8"/>
<evidence type="ECO:0000256" key="5">
    <source>
        <dbReference type="ARBA" id="ARBA00023004"/>
    </source>
</evidence>
<evidence type="ECO:0000256" key="2">
    <source>
        <dbReference type="ARBA" id="ARBA00010617"/>
    </source>
</evidence>
<feature type="transmembrane region" description="Helical" evidence="7">
    <location>
        <begin position="12"/>
        <end position="29"/>
    </location>
</feature>
<dbReference type="SUPFAM" id="SSF48264">
    <property type="entry name" value="Cytochrome P450"/>
    <property type="match status" value="1"/>
</dbReference>
<keyword evidence="4" id="KW-0560">Oxidoreductase</keyword>
<dbReference type="InterPro" id="IPR050364">
    <property type="entry name" value="Cytochrome_P450_fung"/>
</dbReference>
<protein>
    <recommendedName>
        <fullName evidence="10">Cytochrome P450</fullName>
    </recommendedName>
</protein>
<dbReference type="Gene3D" id="1.10.630.10">
    <property type="entry name" value="Cytochrome P450"/>
    <property type="match status" value="1"/>
</dbReference>
<keyword evidence="3" id="KW-0479">Metal-binding</keyword>
<dbReference type="PANTHER" id="PTHR46300:SF2">
    <property type="entry name" value="CYTOCHROME P450 MONOOXYGENASE ALNH-RELATED"/>
    <property type="match status" value="1"/>
</dbReference>
<evidence type="ECO:0000256" key="3">
    <source>
        <dbReference type="ARBA" id="ARBA00022723"/>
    </source>
</evidence>
<proteinExistence type="inferred from homology"/>
<dbReference type="GO" id="GO:0016705">
    <property type="term" value="F:oxidoreductase activity, acting on paired donors, with incorporation or reduction of molecular oxygen"/>
    <property type="evidence" value="ECO:0007669"/>
    <property type="project" value="InterPro"/>
</dbReference>
<evidence type="ECO:0000256" key="4">
    <source>
        <dbReference type="ARBA" id="ARBA00023002"/>
    </source>
</evidence>
<dbReference type="InterPro" id="IPR001128">
    <property type="entry name" value="Cyt_P450"/>
</dbReference>
<dbReference type="Proteomes" id="UP000054342">
    <property type="component" value="Unassembled WGS sequence"/>
</dbReference>
<organism evidence="8 9">
    <name type="scientific">Exophiala xenobiotica</name>
    <dbReference type="NCBI Taxonomy" id="348802"/>
    <lineage>
        <taxon>Eukaryota</taxon>
        <taxon>Fungi</taxon>
        <taxon>Dikarya</taxon>
        <taxon>Ascomycota</taxon>
        <taxon>Pezizomycotina</taxon>
        <taxon>Eurotiomycetes</taxon>
        <taxon>Chaetothyriomycetidae</taxon>
        <taxon>Chaetothyriales</taxon>
        <taxon>Herpotrichiellaceae</taxon>
        <taxon>Exophiala</taxon>
    </lineage>
</organism>
<dbReference type="InterPro" id="IPR036396">
    <property type="entry name" value="Cyt_P450_sf"/>
</dbReference>
<dbReference type="GO" id="GO:0005506">
    <property type="term" value="F:iron ion binding"/>
    <property type="evidence" value="ECO:0007669"/>
    <property type="project" value="InterPro"/>
</dbReference>
<dbReference type="GeneID" id="25322088"/>
<dbReference type="InterPro" id="IPR002401">
    <property type="entry name" value="Cyt_P450_E_grp-I"/>
</dbReference>